<sequence>MSLAHVSLPVSSLETSKSFYLETLKSLGYGIWRELDQCIGFGVKNKGPDFWIHGCSKTSKVVEDVKEAGDSKGDREKIHIAFNGNDPDDVRAFYEAALKAGGTCNSPPADRSEIVKGYYAAFVLDPDGNKIECMSYQP</sequence>
<protein>
    <recommendedName>
        <fullName evidence="1">VOC domain-containing protein</fullName>
    </recommendedName>
</protein>
<name>A0A370TUA8_9HELO</name>
<dbReference type="SUPFAM" id="SSF54593">
    <property type="entry name" value="Glyoxalase/Bleomycin resistance protein/Dihydroxybiphenyl dioxygenase"/>
    <property type="match status" value="1"/>
</dbReference>
<proteinExistence type="predicted"/>
<organism evidence="2 3">
    <name type="scientific">Venustampulla echinocandica</name>
    <dbReference type="NCBI Taxonomy" id="2656787"/>
    <lineage>
        <taxon>Eukaryota</taxon>
        <taxon>Fungi</taxon>
        <taxon>Dikarya</taxon>
        <taxon>Ascomycota</taxon>
        <taxon>Pezizomycotina</taxon>
        <taxon>Leotiomycetes</taxon>
        <taxon>Helotiales</taxon>
        <taxon>Pleuroascaceae</taxon>
        <taxon>Venustampulla</taxon>
    </lineage>
</organism>
<feature type="domain" description="VOC" evidence="1">
    <location>
        <begin position="2"/>
        <end position="136"/>
    </location>
</feature>
<dbReference type="Pfam" id="PF00903">
    <property type="entry name" value="Glyoxalase"/>
    <property type="match status" value="1"/>
</dbReference>
<evidence type="ECO:0000259" key="1">
    <source>
        <dbReference type="PROSITE" id="PS51819"/>
    </source>
</evidence>
<dbReference type="EMBL" id="NPIC01000002">
    <property type="protein sequence ID" value="RDL39115.1"/>
    <property type="molecule type" value="Genomic_DNA"/>
</dbReference>
<dbReference type="Proteomes" id="UP000254866">
    <property type="component" value="Unassembled WGS sequence"/>
</dbReference>
<dbReference type="OrthoDB" id="10249419at2759"/>
<dbReference type="InterPro" id="IPR037523">
    <property type="entry name" value="VOC_core"/>
</dbReference>
<keyword evidence="3" id="KW-1185">Reference proteome</keyword>
<evidence type="ECO:0000313" key="3">
    <source>
        <dbReference type="Proteomes" id="UP000254866"/>
    </source>
</evidence>
<dbReference type="InterPro" id="IPR029068">
    <property type="entry name" value="Glyas_Bleomycin-R_OHBP_Dase"/>
</dbReference>
<dbReference type="PROSITE" id="PS51819">
    <property type="entry name" value="VOC"/>
    <property type="match status" value="1"/>
</dbReference>
<dbReference type="STRING" id="2656787.A0A370TUA8"/>
<accession>A0A370TUA8</accession>
<gene>
    <name evidence="2" type="ORF">BP5553_03455</name>
</gene>
<evidence type="ECO:0000313" key="2">
    <source>
        <dbReference type="EMBL" id="RDL39115.1"/>
    </source>
</evidence>
<comment type="caution">
    <text evidence="2">The sequence shown here is derived from an EMBL/GenBank/DDBJ whole genome shotgun (WGS) entry which is preliminary data.</text>
</comment>
<dbReference type="GeneID" id="43596304"/>
<dbReference type="AlphaFoldDB" id="A0A370TUA8"/>
<dbReference type="PANTHER" id="PTHR35006:SF2">
    <property type="entry name" value="GLYOXALASE FAMILY PROTEIN (AFU_ORTHOLOGUE AFUA_5G14830)"/>
    <property type="match status" value="1"/>
</dbReference>
<dbReference type="RefSeq" id="XP_031871771.1">
    <property type="nucleotide sequence ID" value="XM_032012078.1"/>
</dbReference>
<reference evidence="2 3" key="1">
    <citation type="journal article" date="2018" name="IMA Fungus">
        <title>IMA Genome-F 9: Draft genome sequence of Annulohypoxylon stygium, Aspergillus mulundensis, Berkeleyomyces basicola (syn. Thielaviopsis basicola), Ceratocystis smalleyi, two Cercospora beticola strains, Coleophoma cylindrospora, Fusarium fracticaudum, Phialophora cf. hyalina, and Morchella septimelata.</title>
        <authorList>
            <person name="Wingfield B.D."/>
            <person name="Bills G.F."/>
            <person name="Dong Y."/>
            <person name="Huang W."/>
            <person name="Nel W.J."/>
            <person name="Swalarsk-Parry B.S."/>
            <person name="Vaghefi N."/>
            <person name="Wilken P.M."/>
            <person name="An Z."/>
            <person name="de Beer Z.W."/>
            <person name="De Vos L."/>
            <person name="Chen L."/>
            <person name="Duong T.A."/>
            <person name="Gao Y."/>
            <person name="Hammerbacher A."/>
            <person name="Kikkert J.R."/>
            <person name="Li Y."/>
            <person name="Li H."/>
            <person name="Li K."/>
            <person name="Li Q."/>
            <person name="Liu X."/>
            <person name="Ma X."/>
            <person name="Naidoo K."/>
            <person name="Pethybridge S.J."/>
            <person name="Sun J."/>
            <person name="Steenkamp E.T."/>
            <person name="van der Nest M.A."/>
            <person name="van Wyk S."/>
            <person name="Wingfield M.J."/>
            <person name="Xiong C."/>
            <person name="Yue Q."/>
            <person name="Zhang X."/>
        </authorList>
    </citation>
    <scope>NUCLEOTIDE SEQUENCE [LARGE SCALE GENOMIC DNA]</scope>
    <source>
        <strain evidence="2 3">BP 5553</strain>
    </source>
</reference>
<dbReference type="PANTHER" id="PTHR35006">
    <property type="entry name" value="GLYOXALASE FAMILY PROTEIN (AFU_ORTHOLOGUE AFUA_5G14830)"/>
    <property type="match status" value="1"/>
</dbReference>
<dbReference type="Gene3D" id="3.10.180.10">
    <property type="entry name" value="2,3-Dihydroxybiphenyl 1,2-Dioxygenase, domain 1"/>
    <property type="match status" value="1"/>
</dbReference>
<dbReference type="CDD" id="cd07262">
    <property type="entry name" value="VOC_like"/>
    <property type="match status" value="1"/>
</dbReference>
<dbReference type="InterPro" id="IPR004360">
    <property type="entry name" value="Glyas_Fos-R_dOase_dom"/>
</dbReference>